<feature type="transmembrane region" description="Helical" evidence="1">
    <location>
        <begin position="7"/>
        <end position="26"/>
    </location>
</feature>
<dbReference type="OrthoDB" id="116415at2"/>
<dbReference type="EMBL" id="FSRU01000001">
    <property type="protein sequence ID" value="SIO12626.1"/>
    <property type="molecule type" value="Genomic_DNA"/>
</dbReference>
<proteinExistence type="predicted"/>
<keyword evidence="1" id="KW-0472">Membrane</keyword>
<organism evidence="2 3">
    <name type="scientific">Paraburkholderia phenazinium</name>
    <dbReference type="NCBI Taxonomy" id="60549"/>
    <lineage>
        <taxon>Bacteria</taxon>
        <taxon>Pseudomonadati</taxon>
        <taxon>Pseudomonadota</taxon>
        <taxon>Betaproteobacteria</taxon>
        <taxon>Burkholderiales</taxon>
        <taxon>Burkholderiaceae</taxon>
        <taxon>Paraburkholderia</taxon>
    </lineage>
</organism>
<evidence type="ECO:0000313" key="2">
    <source>
        <dbReference type="EMBL" id="SIO12626.1"/>
    </source>
</evidence>
<feature type="transmembrane region" description="Helical" evidence="1">
    <location>
        <begin position="208"/>
        <end position="228"/>
    </location>
</feature>
<protein>
    <recommendedName>
        <fullName evidence="4">DUF4239 domain-containing protein</fullName>
    </recommendedName>
</protein>
<evidence type="ECO:0000313" key="3">
    <source>
        <dbReference type="Proteomes" id="UP000185151"/>
    </source>
</evidence>
<dbReference type="Proteomes" id="UP000185151">
    <property type="component" value="Unassembled WGS sequence"/>
</dbReference>
<keyword evidence="1" id="KW-0812">Transmembrane</keyword>
<keyword evidence="3" id="KW-1185">Reference proteome</keyword>
<evidence type="ECO:0000256" key="1">
    <source>
        <dbReference type="SAM" id="Phobius"/>
    </source>
</evidence>
<feature type="transmembrane region" description="Helical" evidence="1">
    <location>
        <begin position="46"/>
        <end position="67"/>
    </location>
</feature>
<evidence type="ECO:0008006" key="4">
    <source>
        <dbReference type="Google" id="ProtNLM"/>
    </source>
</evidence>
<name>A0A1N6GYS0_9BURK</name>
<dbReference type="Pfam" id="PF14023">
    <property type="entry name" value="Bestrophin-like"/>
    <property type="match status" value="1"/>
</dbReference>
<keyword evidence="1" id="KW-1133">Transmembrane helix</keyword>
<accession>A0A1N6GYS0</accession>
<feature type="transmembrane region" description="Helical" evidence="1">
    <location>
        <begin position="182"/>
        <end position="202"/>
    </location>
</feature>
<dbReference type="AlphaFoldDB" id="A0A1N6GYS0"/>
<reference evidence="2 3" key="1">
    <citation type="submission" date="2016-11" db="EMBL/GenBank/DDBJ databases">
        <authorList>
            <person name="Jaros S."/>
            <person name="Januszkiewicz K."/>
            <person name="Wedrychowicz H."/>
        </authorList>
    </citation>
    <scope>NUCLEOTIDE SEQUENCE [LARGE SCALE GENOMIC DNA]</scope>
    <source>
        <strain evidence="2 3">GAS95</strain>
    </source>
</reference>
<gene>
    <name evidence="2" type="ORF">SAMN05444165_1055</name>
</gene>
<dbReference type="InterPro" id="IPR025333">
    <property type="entry name" value="DUF4239"/>
</dbReference>
<sequence length="255" mass="27711">MRNAMDYPSVVFVSTLVAMSLSAWIGAGVLRRVKSLTAESREDFNVVQAATLTLLALMIGFSFSMAVGRYDQRKNYEEEEANAIGTEYVRADLLPSADAQQVRALLSRYIEQRVLFYQTRDVQELERINATTMQLQAGLWAAVRDAAAAQPNPVTTLAVAGMNEVLNSQGYTQAAWWNRIPLAAWGLMVAIAVCCNLLVGYGARTAKVSLTLLVVLPVVVATSFALIADIDSPRGGIIRVSPINLVSTAQSLRPS</sequence>